<dbReference type="GO" id="GO:0001666">
    <property type="term" value="P:response to hypoxia"/>
    <property type="evidence" value="ECO:0007669"/>
    <property type="project" value="TreeGrafter"/>
</dbReference>
<feature type="non-terminal residue" evidence="13">
    <location>
        <position position="160"/>
    </location>
</feature>
<reference evidence="13 14" key="1">
    <citation type="submission" date="2019-09" db="EMBL/GenBank/DDBJ databases">
        <title>Bird 10,000 Genomes (B10K) Project - Family phase.</title>
        <authorList>
            <person name="Zhang G."/>
        </authorList>
    </citation>
    <scope>NUCLEOTIDE SEQUENCE [LARGE SCALE GENOMIC DNA]</scope>
    <source>
        <strain evidence="13">OUT-0018</strain>
        <tissue evidence="13">Muscle</tissue>
    </source>
</reference>
<comment type="caution">
    <text evidence="13">The sequence shown here is derived from an EMBL/GenBank/DDBJ whole genome shotgun (WGS) entry which is preliminary data.</text>
</comment>
<keyword evidence="6" id="KW-0482">Metalloprotease</keyword>
<dbReference type="InterPro" id="IPR021158">
    <property type="entry name" value="Pept_M10A_Zn_BS"/>
</dbReference>
<dbReference type="GO" id="GO:0004222">
    <property type="term" value="F:metalloendopeptidase activity"/>
    <property type="evidence" value="ECO:0007669"/>
    <property type="project" value="InterPro"/>
</dbReference>
<evidence type="ECO:0000256" key="10">
    <source>
        <dbReference type="SAM" id="SignalP"/>
    </source>
</evidence>
<evidence type="ECO:0000256" key="1">
    <source>
        <dbReference type="ARBA" id="ARBA00022670"/>
    </source>
</evidence>
<dbReference type="InterPro" id="IPR021190">
    <property type="entry name" value="Pept_M10A"/>
</dbReference>
<keyword evidence="14" id="KW-1185">Reference proteome</keyword>
<evidence type="ECO:0000256" key="5">
    <source>
        <dbReference type="ARBA" id="ARBA00022833"/>
    </source>
</evidence>
<evidence type="ECO:0000256" key="4">
    <source>
        <dbReference type="ARBA" id="ARBA00022801"/>
    </source>
</evidence>
<keyword evidence="5 8" id="KW-0862">Zinc</keyword>
<dbReference type="Proteomes" id="UP000578259">
    <property type="component" value="Unassembled WGS sequence"/>
</dbReference>
<evidence type="ECO:0000313" key="13">
    <source>
        <dbReference type="EMBL" id="NWY35733.1"/>
    </source>
</evidence>
<dbReference type="SUPFAM" id="SSF47090">
    <property type="entry name" value="PGBD-like"/>
    <property type="match status" value="1"/>
</dbReference>
<sequence length="160" mass="18943">MHYLLLCALISLPETPAFPLQQRQELWSNIDLEIVKRYLDKFFPILSKTQSLSIEERIKEMQKFFHLTVTGKLDKDTEGIMTMPRCGMPDVAEYQTFPGSPRWKKTHLTYKYVIYTQDLPKWKVDDAIRRALMVWSDVTPLTFRKVDTGRADIEIRFARR</sequence>
<dbReference type="GO" id="GO:0030574">
    <property type="term" value="P:collagen catabolic process"/>
    <property type="evidence" value="ECO:0007669"/>
    <property type="project" value="TreeGrafter"/>
</dbReference>
<feature type="binding site" evidence="8">
    <location>
        <position position="152"/>
    </location>
    <ligand>
        <name>Ca(2+)</name>
        <dbReference type="ChEBI" id="CHEBI:29108"/>
        <label>2</label>
    </ligand>
</feature>
<organism evidence="13 14">
    <name type="scientific">Pheucticus melanocephalus</name>
    <name type="common">Black-headed grosbeak</name>
    <name type="synonym">Guiraca melanocephala</name>
    <dbReference type="NCBI Taxonomy" id="371919"/>
    <lineage>
        <taxon>Eukaryota</taxon>
        <taxon>Metazoa</taxon>
        <taxon>Chordata</taxon>
        <taxon>Craniata</taxon>
        <taxon>Vertebrata</taxon>
        <taxon>Euteleostomi</taxon>
        <taxon>Archelosauria</taxon>
        <taxon>Archosauria</taxon>
        <taxon>Dinosauria</taxon>
        <taxon>Saurischia</taxon>
        <taxon>Theropoda</taxon>
        <taxon>Coelurosauria</taxon>
        <taxon>Aves</taxon>
        <taxon>Neognathae</taxon>
        <taxon>Neoaves</taxon>
        <taxon>Telluraves</taxon>
        <taxon>Australaves</taxon>
        <taxon>Passeriformes</taxon>
        <taxon>Cardinalidae</taxon>
        <taxon>Pheucticus</taxon>
    </lineage>
</organism>
<dbReference type="PROSITE" id="PS00546">
    <property type="entry name" value="CYSTEINE_SWITCH"/>
    <property type="match status" value="1"/>
</dbReference>
<evidence type="ECO:0000256" key="6">
    <source>
        <dbReference type="ARBA" id="ARBA00023049"/>
    </source>
</evidence>
<dbReference type="GO" id="GO:0008270">
    <property type="term" value="F:zinc ion binding"/>
    <property type="evidence" value="ECO:0007669"/>
    <property type="project" value="InterPro"/>
</dbReference>
<dbReference type="InterPro" id="IPR002477">
    <property type="entry name" value="Peptidoglycan-bd-like"/>
</dbReference>
<dbReference type="PANTHER" id="PTHR10201">
    <property type="entry name" value="MATRIX METALLOPROTEINASE"/>
    <property type="match status" value="1"/>
</dbReference>
<evidence type="ECO:0000259" key="11">
    <source>
        <dbReference type="Pfam" id="PF00413"/>
    </source>
</evidence>
<feature type="non-terminal residue" evidence="13">
    <location>
        <position position="1"/>
    </location>
</feature>
<evidence type="ECO:0000256" key="3">
    <source>
        <dbReference type="ARBA" id="ARBA00022729"/>
    </source>
</evidence>
<comment type="cofactor">
    <cofactor evidence="8">
        <name>Ca(2+)</name>
        <dbReference type="ChEBI" id="CHEBI:29108"/>
    </cofactor>
    <text evidence="8">Can bind about 5 Ca(2+) ions per subunit.</text>
</comment>
<dbReference type="GO" id="GO:0006508">
    <property type="term" value="P:proteolysis"/>
    <property type="evidence" value="ECO:0007669"/>
    <property type="project" value="UniProtKB-KW"/>
</dbReference>
<feature type="short sequence motif" description="Cysteine switch" evidence="9">
    <location>
        <begin position="84"/>
        <end position="91"/>
    </location>
</feature>
<proteinExistence type="predicted"/>
<dbReference type="Pfam" id="PF01471">
    <property type="entry name" value="PG_binding_1"/>
    <property type="match status" value="1"/>
</dbReference>
<evidence type="ECO:0000259" key="12">
    <source>
        <dbReference type="Pfam" id="PF01471"/>
    </source>
</evidence>
<evidence type="ECO:0000256" key="7">
    <source>
        <dbReference type="ARBA" id="ARBA00023145"/>
    </source>
</evidence>
<dbReference type="GO" id="GO:0031012">
    <property type="term" value="C:extracellular matrix"/>
    <property type="evidence" value="ECO:0007669"/>
    <property type="project" value="InterPro"/>
</dbReference>
<dbReference type="PRINTS" id="PR00138">
    <property type="entry name" value="MATRIXIN"/>
</dbReference>
<keyword evidence="8" id="KW-0106">Calcium</keyword>
<feature type="chain" id="PRO_5029492931" evidence="10">
    <location>
        <begin position="18"/>
        <end position="160"/>
    </location>
</feature>
<name>A0A7K7DTS0_PHEME</name>
<dbReference type="GO" id="GO:0005615">
    <property type="term" value="C:extracellular space"/>
    <property type="evidence" value="ECO:0007669"/>
    <property type="project" value="TreeGrafter"/>
</dbReference>
<feature type="binding site" description="in inhibited form" evidence="8">
    <location>
        <position position="86"/>
    </location>
    <ligand>
        <name>Zn(2+)</name>
        <dbReference type="ChEBI" id="CHEBI:29105"/>
        <label>2</label>
        <note>catalytic</note>
    </ligand>
</feature>
<feature type="signal peptide" evidence="10">
    <location>
        <begin position="1"/>
        <end position="17"/>
    </location>
</feature>
<feature type="binding site" evidence="8">
    <location>
        <position position="118"/>
    </location>
    <ligand>
        <name>Ca(2+)</name>
        <dbReference type="ChEBI" id="CHEBI:29108"/>
        <label>1</label>
    </ligand>
</feature>
<protein>
    <submittedName>
        <fullName evidence="13">MMP3 protein</fullName>
    </submittedName>
</protein>
<dbReference type="PANTHER" id="PTHR10201:SF29">
    <property type="entry name" value="72 KDA TYPE IV COLLAGENASE"/>
    <property type="match status" value="1"/>
</dbReference>
<evidence type="ECO:0000313" key="14">
    <source>
        <dbReference type="Proteomes" id="UP000578259"/>
    </source>
</evidence>
<dbReference type="InterPro" id="IPR036365">
    <property type="entry name" value="PGBD-like_sf"/>
</dbReference>
<dbReference type="Pfam" id="PF00413">
    <property type="entry name" value="Peptidase_M10"/>
    <property type="match status" value="1"/>
</dbReference>
<keyword evidence="4" id="KW-0378">Hydrolase</keyword>
<dbReference type="AlphaFoldDB" id="A0A7K7DTS0"/>
<feature type="domain" description="Peptidoglycan binding-like" evidence="12">
    <location>
        <begin position="53"/>
        <end position="80"/>
    </location>
</feature>
<dbReference type="SUPFAM" id="SSF55486">
    <property type="entry name" value="Metalloproteases ('zincins'), catalytic domain"/>
    <property type="match status" value="1"/>
</dbReference>
<keyword evidence="1" id="KW-0645">Protease</keyword>
<keyword evidence="3 10" id="KW-0732">Signal</keyword>
<evidence type="ECO:0000256" key="8">
    <source>
        <dbReference type="PIRSR" id="PIRSR621190-2"/>
    </source>
</evidence>
<evidence type="ECO:0000256" key="2">
    <source>
        <dbReference type="ARBA" id="ARBA00022723"/>
    </source>
</evidence>
<evidence type="ECO:0000256" key="9">
    <source>
        <dbReference type="PIRSR" id="PIRSR621190-5"/>
    </source>
</evidence>
<dbReference type="GO" id="GO:0030198">
    <property type="term" value="P:extracellular matrix organization"/>
    <property type="evidence" value="ECO:0007669"/>
    <property type="project" value="TreeGrafter"/>
</dbReference>
<dbReference type="InterPro" id="IPR024079">
    <property type="entry name" value="MetalloPept_cat_dom_sf"/>
</dbReference>
<keyword evidence="7" id="KW-0865">Zymogen</keyword>
<dbReference type="Gene3D" id="3.40.390.10">
    <property type="entry name" value="Collagenase (Catalytic Domain)"/>
    <property type="match status" value="1"/>
</dbReference>
<accession>A0A7K7DTS0</accession>
<dbReference type="EMBL" id="VZSJ01043692">
    <property type="protein sequence ID" value="NWY35733.1"/>
    <property type="molecule type" value="Genomic_DNA"/>
</dbReference>
<dbReference type="GO" id="GO:0048771">
    <property type="term" value="P:tissue remodeling"/>
    <property type="evidence" value="ECO:0007669"/>
    <property type="project" value="TreeGrafter"/>
</dbReference>
<feature type="domain" description="Peptidase M10 metallopeptidase" evidence="11">
    <location>
        <begin position="102"/>
        <end position="159"/>
    </location>
</feature>
<dbReference type="InterPro" id="IPR001818">
    <property type="entry name" value="Pept_M10_metallopeptidase"/>
</dbReference>
<keyword evidence="2 8" id="KW-0479">Metal-binding</keyword>
<comment type="cofactor">
    <cofactor evidence="8">
        <name>Zn(2+)</name>
        <dbReference type="ChEBI" id="CHEBI:29105"/>
    </cofactor>
    <text evidence="8">Binds 2 Zn(2+) ions per subunit.</text>
</comment>
<gene>
    <name evidence="13" type="primary">Mmp3_1</name>
    <name evidence="13" type="ORF">PHEMEL_R09732</name>
</gene>